<accession>A0ACC2UEZ0</accession>
<evidence type="ECO:0000313" key="1">
    <source>
        <dbReference type="EMBL" id="KAJ9085364.1"/>
    </source>
</evidence>
<organism evidence="1 2">
    <name type="scientific">Entomophthora muscae</name>
    <dbReference type="NCBI Taxonomy" id="34485"/>
    <lineage>
        <taxon>Eukaryota</taxon>
        <taxon>Fungi</taxon>
        <taxon>Fungi incertae sedis</taxon>
        <taxon>Zoopagomycota</taxon>
        <taxon>Entomophthoromycotina</taxon>
        <taxon>Entomophthoromycetes</taxon>
        <taxon>Entomophthorales</taxon>
        <taxon>Entomophthoraceae</taxon>
        <taxon>Entomophthora</taxon>
    </lineage>
</organism>
<reference evidence="1" key="1">
    <citation type="submission" date="2022-04" db="EMBL/GenBank/DDBJ databases">
        <title>Genome of the entomopathogenic fungus Entomophthora muscae.</title>
        <authorList>
            <person name="Elya C."/>
            <person name="Lovett B.R."/>
            <person name="Lee E."/>
            <person name="Macias A.M."/>
            <person name="Hajek A.E."/>
            <person name="De Bivort B.L."/>
            <person name="Kasson M.T."/>
            <person name="De Fine Licht H.H."/>
            <person name="Stajich J.E."/>
        </authorList>
    </citation>
    <scope>NUCLEOTIDE SEQUENCE</scope>
    <source>
        <strain evidence="1">Berkeley</strain>
    </source>
</reference>
<dbReference type="Proteomes" id="UP001165960">
    <property type="component" value="Unassembled WGS sequence"/>
</dbReference>
<gene>
    <name evidence="1" type="ORF">DSO57_1014783</name>
</gene>
<name>A0ACC2UEZ0_9FUNG</name>
<keyword evidence="2" id="KW-1185">Reference proteome</keyword>
<protein>
    <submittedName>
        <fullName evidence="1">Uncharacterized protein</fullName>
    </submittedName>
</protein>
<evidence type="ECO:0000313" key="2">
    <source>
        <dbReference type="Proteomes" id="UP001165960"/>
    </source>
</evidence>
<sequence>MSSAMHPLSRPAFPSKGRASNLKSMASPSPQPKKQPVIQILKRPSDLPKNQAPPNLHNRLAIPRPISSPSKPKSSSKATNGSSRRCEPASSPAPDSEATARRRSRPRQRRNSISVSAIPTPPLDLQVKGGHLSDCSVSEVARPVDQSKSLRPPSISISASRAASCPNSKEQAAELLLQSLLQGSHDDHPAAPLSAPVETHEGDLSMASHLLLNLLKPSEFSSTQSSPGISSSKSVRYYAGPMFRKAPEPSALPLPSFLAE</sequence>
<dbReference type="EMBL" id="QTSX02000767">
    <property type="protein sequence ID" value="KAJ9085364.1"/>
    <property type="molecule type" value="Genomic_DNA"/>
</dbReference>
<comment type="caution">
    <text evidence="1">The sequence shown here is derived from an EMBL/GenBank/DDBJ whole genome shotgun (WGS) entry which is preliminary data.</text>
</comment>
<proteinExistence type="predicted"/>